<feature type="region of interest" description="Disordered" evidence="6">
    <location>
        <begin position="282"/>
        <end position="302"/>
    </location>
</feature>
<evidence type="ECO:0000313" key="9">
    <source>
        <dbReference type="Proteomes" id="UP001190700"/>
    </source>
</evidence>
<dbReference type="Pfam" id="PF10498">
    <property type="entry name" value="IFT57"/>
    <property type="match status" value="1"/>
</dbReference>
<feature type="region of interest" description="Disordered" evidence="6">
    <location>
        <begin position="1"/>
        <end position="43"/>
    </location>
</feature>
<feature type="coiled-coil region" evidence="5">
    <location>
        <begin position="328"/>
        <end position="417"/>
    </location>
</feature>
<organism evidence="8 9">
    <name type="scientific">Cymbomonas tetramitiformis</name>
    <dbReference type="NCBI Taxonomy" id="36881"/>
    <lineage>
        <taxon>Eukaryota</taxon>
        <taxon>Viridiplantae</taxon>
        <taxon>Chlorophyta</taxon>
        <taxon>Pyramimonadophyceae</taxon>
        <taxon>Pyramimonadales</taxon>
        <taxon>Pyramimonadaceae</taxon>
        <taxon>Cymbomonas</taxon>
    </lineage>
</organism>
<gene>
    <name evidence="8" type="ORF">CYMTET_16032</name>
    <name evidence="7" type="ORF">CYMTET_50615</name>
</gene>
<name>A0AAE0GD05_9CHLO</name>
<proteinExistence type="inferred from homology"/>
<dbReference type="GO" id="GO:1905515">
    <property type="term" value="P:non-motile cilium assembly"/>
    <property type="evidence" value="ECO:0007669"/>
    <property type="project" value="TreeGrafter"/>
</dbReference>
<dbReference type="EMBL" id="LGRX02033907">
    <property type="protein sequence ID" value="KAK3239465.1"/>
    <property type="molecule type" value="Genomic_DNA"/>
</dbReference>
<dbReference type="PANTHER" id="PTHR16011">
    <property type="entry name" value="IFT57/HIPPI"/>
    <property type="match status" value="1"/>
</dbReference>
<dbReference type="InterPro" id="IPR019530">
    <property type="entry name" value="Intra-flagellar_transport_57"/>
</dbReference>
<dbReference type="PANTHER" id="PTHR16011:SF0">
    <property type="entry name" value="INTRAFLAGELLAR TRANSPORT PROTEIN 57 HOMOLOG"/>
    <property type="match status" value="1"/>
</dbReference>
<evidence type="ECO:0000256" key="4">
    <source>
        <dbReference type="ARBA" id="ARBA00023273"/>
    </source>
</evidence>
<dbReference type="Gene3D" id="1.10.287.1490">
    <property type="match status" value="1"/>
</dbReference>
<dbReference type="GO" id="GO:0005815">
    <property type="term" value="C:microtubule organizing center"/>
    <property type="evidence" value="ECO:0007669"/>
    <property type="project" value="TreeGrafter"/>
</dbReference>
<sequence length="449" mass="49950">MSKAPKKSSSKGSKAPSKAEPKEEALADDVGGEDAPAPRSKPVAVGRSLEIDAPADIAMENLLEKLKLLSYEKEFCRRKRPFWAPLTRTYFASPSPNNNQNEQFFYFTSLVTWLLNATGRNFTAPQQFDDPNAACTNILMELKESGFATPNFPPAKLKSGYGEAICGVLDNLADLVLEKQGFTWKKAVYQPDGYVEEAEVDEGADLGAEMGDADNIGGLPEPEEEEAYMEGVRGNETSEKDSTDGPLESKIDAAEWKLELERVGPQLRVTVVPDGKDWRTHLEQTHQHQQTIEDALPDSKSQLDRVESEVTGALEKITTREKFVNNQFEHLTREYRAVREQLAQVQERYNKSTENVAELTNELAHVSEELENIKNTMTEKGDNISDTSPLVKIKSAIQRLKVELKAMEVRIGVAEHALLQVNLKNKGKEEGRTVKTQAAAEGYDSEDGF</sequence>
<dbReference type="GO" id="GO:0005794">
    <property type="term" value="C:Golgi apparatus"/>
    <property type="evidence" value="ECO:0007669"/>
    <property type="project" value="TreeGrafter"/>
</dbReference>
<dbReference type="GO" id="GO:0030992">
    <property type="term" value="C:intraciliary transport particle B"/>
    <property type="evidence" value="ECO:0007669"/>
    <property type="project" value="TreeGrafter"/>
</dbReference>
<dbReference type="Proteomes" id="UP001190700">
    <property type="component" value="Unassembled WGS sequence"/>
</dbReference>
<dbReference type="AlphaFoldDB" id="A0AAE0GD05"/>
<evidence type="ECO:0000313" key="8">
    <source>
        <dbReference type="EMBL" id="KAK3275859.1"/>
    </source>
</evidence>
<evidence type="ECO:0000256" key="2">
    <source>
        <dbReference type="ARBA" id="ARBA00009415"/>
    </source>
</evidence>
<dbReference type="GO" id="GO:0005929">
    <property type="term" value="C:cilium"/>
    <property type="evidence" value="ECO:0007669"/>
    <property type="project" value="UniProtKB-SubCell"/>
</dbReference>
<protein>
    <recommendedName>
        <fullName evidence="10">Intraflagellar transport protein 57</fullName>
    </recommendedName>
</protein>
<comment type="subcellular location">
    <subcellularLocation>
        <location evidence="1">Cell projection</location>
        <location evidence="1">Cilium</location>
    </subcellularLocation>
</comment>
<keyword evidence="3" id="KW-0969">Cilium</keyword>
<reference evidence="8" key="2">
    <citation type="submission" date="2023-06" db="EMBL/GenBank/DDBJ databases">
        <title>Long-read-based genome assembly of the green algal bacterivore Cymbomonas tetramitiformis.</title>
        <authorList>
            <person name="Gyaltshen Y."/>
            <person name="Rozenberg A."/>
            <person name="Paasch A."/>
            <person name="Burns J.A."/>
            <person name="Warring S."/>
            <person name="Larson R."/>
            <person name="Maurer-Alcala X."/>
            <person name="Dacks J."/>
            <person name="Kim E."/>
        </authorList>
    </citation>
    <scope>NUCLEOTIDE SEQUENCE</scope>
    <source>
        <strain evidence="8">PLY_AMNH</strain>
    </source>
</reference>
<evidence type="ECO:0008006" key="10">
    <source>
        <dbReference type="Google" id="ProtNLM"/>
    </source>
</evidence>
<evidence type="ECO:0000256" key="3">
    <source>
        <dbReference type="ARBA" id="ARBA00023069"/>
    </source>
</evidence>
<evidence type="ECO:0000256" key="1">
    <source>
        <dbReference type="ARBA" id="ARBA00004138"/>
    </source>
</evidence>
<evidence type="ECO:0000313" key="7">
    <source>
        <dbReference type="EMBL" id="KAK3239465.1"/>
    </source>
</evidence>
<keyword evidence="9" id="KW-1185">Reference proteome</keyword>
<accession>A0AAE0GD05</accession>
<dbReference type="EMBL" id="LGRX02006966">
    <property type="protein sequence ID" value="KAK3275859.1"/>
    <property type="molecule type" value="Genomic_DNA"/>
</dbReference>
<comment type="caution">
    <text evidence="8">The sequence shown here is derived from an EMBL/GenBank/DDBJ whole genome shotgun (WGS) entry which is preliminary data.</text>
</comment>
<feature type="region of interest" description="Disordered" evidence="6">
    <location>
        <begin position="427"/>
        <end position="449"/>
    </location>
</feature>
<evidence type="ECO:0000256" key="5">
    <source>
        <dbReference type="SAM" id="Coils"/>
    </source>
</evidence>
<keyword evidence="5" id="KW-0175">Coiled coil</keyword>
<keyword evidence="4" id="KW-0966">Cell projection</keyword>
<dbReference type="GO" id="GO:0042073">
    <property type="term" value="P:intraciliary transport"/>
    <property type="evidence" value="ECO:0007669"/>
    <property type="project" value="TreeGrafter"/>
</dbReference>
<comment type="similarity">
    <text evidence="2">Belongs to the IFT57 family.</text>
</comment>
<evidence type="ECO:0000256" key="6">
    <source>
        <dbReference type="SAM" id="MobiDB-lite"/>
    </source>
</evidence>
<reference evidence="8 9" key="1">
    <citation type="journal article" date="2015" name="Genome Biol. Evol.">
        <title>Comparative Genomics of a Bacterivorous Green Alga Reveals Evolutionary Causalities and Consequences of Phago-Mixotrophic Mode of Nutrition.</title>
        <authorList>
            <person name="Burns J.A."/>
            <person name="Paasch A."/>
            <person name="Narechania A."/>
            <person name="Kim E."/>
        </authorList>
    </citation>
    <scope>NUCLEOTIDE SEQUENCE [LARGE SCALE GENOMIC DNA]</scope>
    <source>
        <strain evidence="8">PLY_AMNH</strain>
    </source>
</reference>